<evidence type="ECO:0000259" key="4">
    <source>
        <dbReference type="PROSITE" id="PS50011"/>
    </source>
</evidence>
<keyword evidence="6" id="KW-1185">Reference proteome</keyword>
<protein>
    <recommendedName>
        <fullName evidence="2">Serine/threonine-protein kinase BSK</fullName>
        <ecNumber evidence="2">2.7.11.1</ecNumber>
    </recommendedName>
    <alternativeName>
        <fullName evidence="2">Brassinosteroid-signaling kinase</fullName>
    </alternativeName>
</protein>
<dbReference type="EC" id="2.7.11.1" evidence="2"/>
<keyword evidence="2" id="KW-0472">Membrane</keyword>
<dbReference type="Proteomes" id="UP000029121">
    <property type="component" value="Unassembled WGS sequence"/>
</dbReference>
<dbReference type="Gene3D" id="3.30.200.20">
    <property type="entry name" value="Phosphorylase Kinase, domain 1"/>
    <property type="match status" value="1"/>
</dbReference>
<dbReference type="Gene3D" id="1.10.510.10">
    <property type="entry name" value="Transferase(Phosphotransferase) domain 1"/>
    <property type="match status" value="1"/>
</dbReference>
<evidence type="ECO:0000256" key="1">
    <source>
        <dbReference type="ARBA" id="ARBA00008684"/>
    </source>
</evidence>
<dbReference type="EMBL" id="KB870807">
    <property type="protein sequence ID" value="EOA30865.1"/>
    <property type="molecule type" value="Genomic_DNA"/>
</dbReference>
<dbReference type="PROSITE" id="PS50011">
    <property type="entry name" value="PROTEIN_KINASE_DOM"/>
    <property type="match status" value="1"/>
</dbReference>
<gene>
    <name evidence="5" type="ORF">CARUB_v10014007mg</name>
</gene>
<dbReference type="InterPro" id="IPR001245">
    <property type="entry name" value="Ser-Thr/Tyr_kinase_cat_dom"/>
</dbReference>
<dbReference type="GO" id="GO:0005524">
    <property type="term" value="F:ATP binding"/>
    <property type="evidence" value="ECO:0007669"/>
    <property type="project" value="UniProtKB-UniRule"/>
</dbReference>
<dbReference type="PANTHER" id="PTHR45863">
    <property type="entry name" value="SERINE/THREONINE-PROTEIN KINASE BSK5"/>
    <property type="match status" value="1"/>
</dbReference>
<dbReference type="Pfam" id="PF07714">
    <property type="entry name" value="PK_Tyr_Ser-Thr"/>
    <property type="match status" value="1"/>
</dbReference>
<proteinExistence type="inferred from homology"/>
<dbReference type="KEGG" id="crb:17893947"/>
<dbReference type="InterPro" id="IPR011009">
    <property type="entry name" value="Kinase-like_dom_sf"/>
</dbReference>
<dbReference type="OrthoDB" id="10346849at2759"/>
<dbReference type="GO" id="GO:0012505">
    <property type="term" value="C:endomembrane system"/>
    <property type="evidence" value="ECO:0007669"/>
    <property type="project" value="UniProtKB-SubCell"/>
</dbReference>
<sequence>MGGCCFSTALENDQTPQQPQTQQGERKNDESKKEEEVKNEGFENWPFTEFFRSDLTTENFSSDEIISENSEESPNVVYKGILSENLGFVAVKRFKITPYDHPDYFAEDAEEVGKLNHKRLVKLLGYCSDEDEALLVAEFMPNGTLAQRLFHQKNMDWSMRLRVAYHIAEALDYCNSAGFVSYSNLSAYSVLFDKDGDACLSSFGLVKEVVDVDRRTKRNVNTESVTYRFGTILVNLLTGIKFLPSQAPEMINGKDVTELMDPNLKGQFSRDDATLVLNLASECLQCEYKKSLITTELVATLEALQAKTQVQYLEMLRLERQHDVGASSSQQQQFEPSQAVPSSEMPEITKQHEREASSSSQTQHEH</sequence>
<keyword evidence="2" id="KW-0519">Myristate</keyword>
<feature type="region of interest" description="Disordered" evidence="3">
    <location>
        <begin position="324"/>
        <end position="366"/>
    </location>
</feature>
<comment type="function">
    <text evidence="2">Serine/threonine kinase that acts as positive regulator of brassinosteroid (BR) signaling downstream of the receptor kinase BRI1.</text>
</comment>
<keyword evidence="2" id="KW-0418">Kinase</keyword>
<feature type="compositionally biased region" description="Polar residues" evidence="3">
    <location>
        <begin position="357"/>
        <end position="366"/>
    </location>
</feature>
<name>R0HZ48_9BRAS</name>
<organism evidence="5 6">
    <name type="scientific">Capsella rubella</name>
    <dbReference type="NCBI Taxonomy" id="81985"/>
    <lineage>
        <taxon>Eukaryota</taxon>
        <taxon>Viridiplantae</taxon>
        <taxon>Streptophyta</taxon>
        <taxon>Embryophyta</taxon>
        <taxon>Tracheophyta</taxon>
        <taxon>Spermatophyta</taxon>
        <taxon>Magnoliopsida</taxon>
        <taxon>eudicotyledons</taxon>
        <taxon>Gunneridae</taxon>
        <taxon>Pentapetalae</taxon>
        <taxon>rosids</taxon>
        <taxon>malvids</taxon>
        <taxon>Brassicales</taxon>
        <taxon>Brassicaceae</taxon>
        <taxon>Camelineae</taxon>
        <taxon>Capsella</taxon>
    </lineage>
</organism>
<dbReference type="SUPFAM" id="SSF56112">
    <property type="entry name" value="Protein kinase-like (PK-like)"/>
    <property type="match status" value="1"/>
</dbReference>
<dbReference type="InterPro" id="IPR045845">
    <property type="entry name" value="BSK"/>
</dbReference>
<comment type="catalytic activity">
    <reaction evidence="2">
        <text>L-seryl-[protein] + ATP = O-phospho-L-seryl-[protein] + ADP + H(+)</text>
        <dbReference type="Rhea" id="RHEA:17989"/>
        <dbReference type="Rhea" id="RHEA-COMP:9863"/>
        <dbReference type="Rhea" id="RHEA-COMP:11604"/>
        <dbReference type="ChEBI" id="CHEBI:15378"/>
        <dbReference type="ChEBI" id="CHEBI:29999"/>
        <dbReference type="ChEBI" id="CHEBI:30616"/>
        <dbReference type="ChEBI" id="CHEBI:83421"/>
        <dbReference type="ChEBI" id="CHEBI:456216"/>
        <dbReference type="EC" id="2.7.11.1"/>
    </reaction>
</comment>
<keyword evidence="2" id="KW-1070">Brassinosteroid signaling pathway</keyword>
<dbReference type="AlphaFoldDB" id="R0HZ48"/>
<feature type="compositionally biased region" description="Basic and acidic residues" evidence="3">
    <location>
        <begin position="347"/>
        <end position="356"/>
    </location>
</feature>
<feature type="domain" description="Protein kinase" evidence="4">
    <location>
        <begin position="63"/>
        <end position="325"/>
    </location>
</feature>
<dbReference type="GO" id="GO:0009742">
    <property type="term" value="P:brassinosteroid mediated signaling pathway"/>
    <property type="evidence" value="ECO:0007669"/>
    <property type="project" value="UniProtKB-UniRule"/>
</dbReference>
<dbReference type="PANTHER" id="PTHR45863:SF10">
    <property type="entry name" value="SERINE_THREONINE-PROTEIN KINASE BSK-RELATED"/>
    <property type="match status" value="1"/>
</dbReference>
<evidence type="ECO:0000256" key="3">
    <source>
        <dbReference type="SAM" id="MobiDB-lite"/>
    </source>
</evidence>
<comment type="subcellular location">
    <subcellularLocation>
        <location evidence="2">Cell membrane</location>
        <topology evidence="2">Lipid-anchor</topology>
    </subcellularLocation>
</comment>
<dbReference type="eggNOG" id="ENOG502QQT6">
    <property type="taxonomic scope" value="Eukaryota"/>
</dbReference>
<dbReference type="STRING" id="81985.R0HZ48"/>
<keyword evidence="2" id="KW-0449">Lipoprotein</keyword>
<feature type="region of interest" description="Disordered" evidence="3">
    <location>
        <begin position="1"/>
        <end position="41"/>
    </location>
</feature>
<comment type="catalytic activity">
    <reaction evidence="2">
        <text>L-threonyl-[protein] + ATP = O-phospho-L-threonyl-[protein] + ADP + H(+)</text>
        <dbReference type="Rhea" id="RHEA:46608"/>
        <dbReference type="Rhea" id="RHEA-COMP:11060"/>
        <dbReference type="Rhea" id="RHEA-COMP:11605"/>
        <dbReference type="ChEBI" id="CHEBI:15378"/>
        <dbReference type="ChEBI" id="CHEBI:30013"/>
        <dbReference type="ChEBI" id="CHEBI:30616"/>
        <dbReference type="ChEBI" id="CHEBI:61977"/>
        <dbReference type="ChEBI" id="CHEBI:456216"/>
        <dbReference type="EC" id="2.7.11.1"/>
    </reaction>
</comment>
<feature type="compositionally biased region" description="Low complexity" evidence="3">
    <location>
        <begin position="14"/>
        <end position="23"/>
    </location>
</feature>
<keyword evidence="2" id="KW-0067">ATP-binding</keyword>
<keyword evidence="2" id="KW-1003">Cell membrane</keyword>
<evidence type="ECO:0000313" key="5">
    <source>
        <dbReference type="EMBL" id="EOA30865.1"/>
    </source>
</evidence>
<dbReference type="GO" id="GO:0004674">
    <property type="term" value="F:protein serine/threonine kinase activity"/>
    <property type="evidence" value="ECO:0007669"/>
    <property type="project" value="UniProtKB-UniRule"/>
</dbReference>
<comment type="subunit">
    <text evidence="2">Interacts with BRI1.</text>
</comment>
<keyword evidence="2" id="KW-0723">Serine/threonine-protein kinase</keyword>
<dbReference type="GO" id="GO:0106310">
    <property type="term" value="F:protein serine kinase activity"/>
    <property type="evidence" value="ECO:0007669"/>
    <property type="project" value="UniProtKB-UniRule"/>
</dbReference>
<keyword evidence="2" id="KW-0808">Transferase</keyword>
<reference evidence="6" key="1">
    <citation type="journal article" date="2013" name="Nat. Genet.">
        <title>The Capsella rubella genome and the genomic consequences of rapid mating system evolution.</title>
        <authorList>
            <person name="Slotte T."/>
            <person name="Hazzouri K.M."/>
            <person name="Agren J.A."/>
            <person name="Koenig D."/>
            <person name="Maumus F."/>
            <person name="Guo Y.L."/>
            <person name="Steige K."/>
            <person name="Platts A.E."/>
            <person name="Escobar J.S."/>
            <person name="Newman L.K."/>
            <person name="Wang W."/>
            <person name="Mandakova T."/>
            <person name="Vello E."/>
            <person name="Smith L.M."/>
            <person name="Henz S.R."/>
            <person name="Steffen J."/>
            <person name="Takuno S."/>
            <person name="Brandvain Y."/>
            <person name="Coop G."/>
            <person name="Andolfatto P."/>
            <person name="Hu T.T."/>
            <person name="Blanchette M."/>
            <person name="Clark R.M."/>
            <person name="Quesneville H."/>
            <person name="Nordborg M."/>
            <person name="Gaut B.S."/>
            <person name="Lysak M.A."/>
            <person name="Jenkins J."/>
            <person name="Grimwood J."/>
            <person name="Chapman J."/>
            <person name="Prochnik S."/>
            <person name="Shu S."/>
            <person name="Rokhsar D."/>
            <person name="Schmutz J."/>
            <person name="Weigel D."/>
            <person name="Wright S.I."/>
        </authorList>
    </citation>
    <scope>NUCLEOTIDE SEQUENCE [LARGE SCALE GENOMIC DNA]</scope>
    <source>
        <strain evidence="6">cv. Monte Gargano</strain>
    </source>
</reference>
<evidence type="ECO:0000313" key="6">
    <source>
        <dbReference type="Proteomes" id="UP000029121"/>
    </source>
</evidence>
<dbReference type="GO" id="GO:0005886">
    <property type="term" value="C:plasma membrane"/>
    <property type="evidence" value="ECO:0007669"/>
    <property type="project" value="UniProtKB-SubCell"/>
</dbReference>
<evidence type="ECO:0000256" key="2">
    <source>
        <dbReference type="RuleBase" id="RU369005"/>
    </source>
</evidence>
<feature type="compositionally biased region" description="Basic and acidic residues" evidence="3">
    <location>
        <begin position="24"/>
        <end position="41"/>
    </location>
</feature>
<comment type="similarity">
    <text evidence="1 2">Belongs to the protein kinase superfamily. Ser/Thr protein kinase family.</text>
</comment>
<dbReference type="InterPro" id="IPR000719">
    <property type="entry name" value="Prot_kinase_dom"/>
</dbReference>
<keyword evidence="2" id="KW-0547">Nucleotide-binding</keyword>
<accession>R0HZ48</accession>